<evidence type="ECO:0000313" key="3">
    <source>
        <dbReference type="RefSeq" id="XP_019845807.2"/>
    </source>
</evidence>
<feature type="region of interest" description="Disordered" evidence="1">
    <location>
        <begin position="377"/>
        <end position="397"/>
    </location>
</feature>
<protein>
    <submittedName>
        <fullName evidence="3">Uncharacterized protein LOC109579524</fullName>
    </submittedName>
</protein>
<keyword evidence="2" id="KW-1185">Reference proteome</keyword>
<organism evidence="2 3">
    <name type="scientific">Bactrocera dorsalis</name>
    <name type="common">Oriental fruit fly</name>
    <name type="synonym">Dacus dorsalis</name>
    <dbReference type="NCBI Taxonomy" id="27457"/>
    <lineage>
        <taxon>Eukaryota</taxon>
        <taxon>Metazoa</taxon>
        <taxon>Ecdysozoa</taxon>
        <taxon>Arthropoda</taxon>
        <taxon>Hexapoda</taxon>
        <taxon>Insecta</taxon>
        <taxon>Pterygota</taxon>
        <taxon>Neoptera</taxon>
        <taxon>Endopterygota</taxon>
        <taxon>Diptera</taxon>
        <taxon>Brachycera</taxon>
        <taxon>Muscomorpha</taxon>
        <taxon>Tephritoidea</taxon>
        <taxon>Tephritidae</taxon>
        <taxon>Bactrocera</taxon>
        <taxon>Bactrocera</taxon>
    </lineage>
</organism>
<proteinExistence type="predicted"/>
<dbReference type="GeneID" id="109579524"/>
<evidence type="ECO:0000313" key="2">
    <source>
        <dbReference type="Proteomes" id="UP001652620"/>
    </source>
</evidence>
<evidence type="ECO:0000256" key="1">
    <source>
        <dbReference type="SAM" id="MobiDB-lite"/>
    </source>
</evidence>
<name>A0A6J0RH62_BACDO</name>
<dbReference type="InParanoid" id="A0A6J0RH62"/>
<reference evidence="3" key="1">
    <citation type="submission" date="2025-08" db="UniProtKB">
        <authorList>
            <consortium name="RefSeq"/>
        </authorList>
    </citation>
    <scope>IDENTIFICATION</scope>
    <source>
        <tissue evidence="3">Adult</tissue>
    </source>
</reference>
<dbReference type="KEGG" id="bdr:109579524"/>
<sequence length="397" mass="46965">MSIPFCQCTYSYKLRNECEHAYGSANSYNRKRHEDPDYVDEHALHFIRTFSDETHKNYLLARHLKATSNGQWKTLQWLMQGDLDAVLDKRMAKKTFGKGAETARTAKTTKTEKTATTYAGEEKFDKSLYVPLTKYFDPESIEQLVPQRQKSKHVLDYTVKRIKADKQDLDVHASKIEEKEFKIFPDNMKRGLGTIGIPRIDKDLERTGRKSYPIAGYVKSYRRSIEKIKMKSFIQTMNQFYADITEPPPVDTDSVEELRQTIEEEFYRAFSYKMPAEMPEEETKMRLSAVIRILKTMPGYEAFERVLFHEPFDRDKPWTWLRSFPKRIPKEYLKRISENIVNDMKKWKRQQKIIAMTYAPLRRTAIGGIKNLRLRKKRGRKNLRSQNTKEDQDDDDY</sequence>
<dbReference type="Proteomes" id="UP001652620">
    <property type="component" value="Chromosome 4"/>
</dbReference>
<dbReference type="AlphaFoldDB" id="A0A6J0RH62"/>
<accession>A0A6J0RH62</accession>
<dbReference type="RefSeq" id="XP_019845807.2">
    <property type="nucleotide sequence ID" value="XM_019990248.3"/>
</dbReference>
<gene>
    <name evidence="3" type="primary">LOC109579524</name>
</gene>
<dbReference type="OrthoDB" id="7864211at2759"/>